<dbReference type="GO" id="GO:0000123">
    <property type="term" value="C:histone acetyltransferase complex"/>
    <property type="evidence" value="ECO:0007669"/>
    <property type="project" value="TreeGrafter"/>
</dbReference>
<evidence type="ECO:0000256" key="4">
    <source>
        <dbReference type="ARBA" id="ARBA00022853"/>
    </source>
</evidence>
<evidence type="ECO:0000313" key="11">
    <source>
        <dbReference type="EMBL" id="EGT58602.1"/>
    </source>
</evidence>
<dbReference type="PROSITE" id="PS51727">
    <property type="entry name" value="CBP_P300_HAT"/>
    <property type="match status" value="1"/>
</dbReference>
<evidence type="ECO:0000256" key="8">
    <source>
        <dbReference type="ARBA" id="ARBA00048017"/>
    </source>
</evidence>
<dbReference type="HOGENOM" id="CLU_366478_0_0_1"/>
<sequence>MGTPMGLEPDAVPVHHRLHLLLSRTATTPLVRPVQCPAEGSTEELSSNVKLKTPPLMRSAAKPLVLPVQCPEEGSMEELCLNVKLKGPPLMSRTAATLLVPPVQCPEQDSMNVLCLNERIDALSTPPVADVQSGLRHSNRRTTQAASRERSALRGRSASRGRGESRRRPASRATPVPDLEARRVTFQENTDRRSNRLASNPTSSSAAPTGTRNLSSGARRGVATVPNTSSGEVSGAEVRPRVTFSDDTAGPSSSGDGNSTSTTSQSRAPKRRSQSAAPEPIARNGGGSTRYVADDDNSQPSTSTAPPRNASRAVLKSGFVCCKEKVTTFSSFTRFCEKGCKISVGDKYRTNGIKVYCPDCFNEKNAQKPLKEENWKELKNENEAKEETLTCERCPAKWHRCCSLELQKKKFVCSSCTRLDEPLIRKTLVLYSKNEFEKFMEQELNTFLKDHHPQLAKNRLSVVSYKEEKEADIKKVVPPPLYSDFSNKYGKTIKYDVRTFYLFQRQRDNDVQGDVDVLVFAMSCHEYKNILGKSWVVIDYLDSVPYVVPGGAVFREAIIAYLAWAKKIGFNHAHFFSDPPQKGTDYILSIHPADQVYKTAEELLGFYVALLEKGVERRILVEWRTLEQELARRPYAQPSDLLPFNEGLWMNCLREFDEEITEKYGSKLPADDYSKKISSLIKRKFKVNAKNNFFIDLNLTADKVNDKDDPLKSHSVLGDRDKFFEKCRKENWEFSSLRRAKYTSVAVIEMMVGASDQRKNK</sequence>
<keyword evidence="6" id="KW-0804">Transcription</keyword>
<evidence type="ECO:0000256" key="3">
    <source>
        <dbReference type="ARBA" id="ARBA00022679"/>
    </source>
</evidence>
<reference evidence="12" key="1">
    <citation type="submission" date="2011-07" db="EMBL/GenBank/DDBJ databases">
        <authorList>
            <consortium name="Caenorhabditis brenneri Sequencing and Analysis Consortium"/>
            <person name="Wilson R.K."/>
        </authorList>
    </citation>
    <scope>NUCLEOTIDE SEQUENCE [LARGE SCALE GENOMIC DNA]</scope>
    <source>
        <strain evidence="12">PB2801</strain>
    </source>
</reference>
<dbReference type="Pfam" id="PF08214">
    <property type="entry name" value="HAT_KAT11"/>
    <property type="match status" value="1"/>
</dbReference>
<dbReference type="GO" id="GO:0003713">
    <property type="term" value="F:transcription coactivator activity"/>
    <property type="evidence" value="ECO:0007669"/>
    <property type="project" value="TreeGrafter"/>
</dbReference>
<dbReference type="EC" id="2.3.1.48" evidence="2"/>
<dbReference type="EMBL" id="GL379870">
    <property type="protein sequence ID" value="EGT58602.1"/>
    <property type="molecule type" value="Genomic_DNA"/>
</dbReference>
<gene>
    <name evidence="11" type="ORF">CAEBREN_24928</name>
</gene>
<feature type="compositionally biased region" description="Low complexity" evidence="9">
    <location>
        <begin position="198"/>
        <end position="209"/>
    </location>
</feature>
<keyword evidence="7" id="KW-0539">Nucleus</keyword>
<keyword evidence="12" id="KW-1185">Reference proteome</keyword>
<dbReference type="GO" id="GO:0005634">
    <property type="term" value="C:nucleus"/>
    <property type="evidence" value="ECO:0007669"/>
    <property type="project" value="UniProtKB-SubCell"/>
</dbReference>
<feature type="region of interest" description="Disordered" evidence="9">
    <location>
        <begin position="127"/>
        <end position="310"/>
    </location>
</feature>
<accession>G0NE10</accession>
<comment type="catalytic activity">
    <reaction evidence="8">
        <text>L-lysyl-[protein] + acetyl-CoA = N(6)-acetyl-L-lysyl-[protein] + CoA + H(+)</text>
        <dbReference type="Rhea" id="RHEA:45948"/>
        <dbReference type="Rhea" id="RHEA-COMP:9752"/>
        <dbReference type="Rhea" id="RHEA-COMP:10731"/>
        <dbReference type="ChEBI" id="CHEBI:15378"/>
        <dbReference type="ChEBI" id="CHEBI:29969"/>
        <dbReference type="ChEBI" id="CHEBI:57287"/>
        <dbReference type="ChEBI" id="CHEBI:57288"/>
        <dbReference type="ChEBI" id="CHEBI:61930"/>
        <dbReference type="EC" id="2.3.1.48"/>
    </reaction>
</comment>
<dbReference type="PANTHER" id="PTHR13808">
    <property type="entry name" value="CBP/P300-RELATED"/>
    <property type="match status" value="1"/>
</dbReference>
<dbReference type="SMART" id="SM01250">
    <property type="entry name" value="KAT11"/>
    <property type="match status" value="1"/>
</dbReference>
<evidence type="ECO:0000256" key="1">
    <source>
        <dbReference type="ARBA" id="ARBA00004123"/>
    </source>
</evidence>
<dbReference type="InterPro" id="IPR031162">
    <property type="entry name" value="CBP_P300_HAT"/>
</dbReference>
<dbReference type="Proteomes" id="UP000008068">
    <property type="component" value="Unassembled WGS sequence"/>
</dbReference>
<feature type="domain" description="CBP/p300-type HAT" evidence="10">
    <location>
        <begin position="425"/>
        <end position="756"/>
    </location>
</feature>
<keyword evidence="4" id="KW-0156">Chromatin regulator</keyword>
<dbReference type="GO" id="GO:0045944">
    <property type="term" value="P:positive regulation of transcription by RNA polymerase II"/>
    <property type="evidence" value="ECO:0007669"/>
    <property type="project" value="TreeGrafter"/>
</dbReference>
<comment type="subcellular location">
    <subcellularLocation>
        <location evidence="1">Nucleus</location>
    </subcellularLocation>
</comment>
<feature type="compositionally biased region" description="Low complexity" evidence="9">
    <location>
        <begin position="250"/>
        <end position="266"/>
    </location>
</feature>
<evidence type="ECO:0000256" key="5">
    <source>
        <dbReference type="ARBA" id="ARBA00023015"/>
    </source>
</evidence>
<dbReference type="AlphaFoldDB" id="G0NE10"/>
<dbReference type="InterPro" id="IPR013178">
    <property type="entry name" value="Histone_AcTrfase_Rtt109/CBP"/>
</dbReference>
<organism evidence="12">
    <name type="scientific">Caenorhabditis brenneri</name>
    <name type="common">Nematode worm</name>
    <dbReference type="NCBI Taxonomy" id="135651"/>
    <lineage>
        <taxon>Eukaryota</taxon>
        <taxon>Metazoa</taxon>
        <taxon>Ecdysozoa</taxon>
        <taxon>Nematoda</taxon>
        <taxon>Chromadorea</taxon>
        <taxon>Rhabditida</taxon>
        <taxon>Rhabditina</taxon>
        <taxon>Rhabditomorpha</taxon>
        <taxon>Rhabditoidea</taxon>
        <taxon>Rhabditidae</taxon>
        <taxon>Peloderinae</taxon>
        <taxon>Caenorhabditis</taxon>
    </lineage>
</organism>
<dbReference type="InParanoid" id="G0NE10"/>
<keyword evidence="5" id="KW-0805">Transcription regulation</keyword>
<name>G0NE10_CAEBE</name>
<evidence type="ECO:0000313" key="12">
    <source>
        <dbReference type="Proteomes" id="UP000008068"/>
    </source>
</evidence>
<feature type="compositionally biased region" description="Basic and acidic residues" evidence="9">
    <location>
        <begin position="179"/>
        <end position="194"/>
    </location>
</feature>
<dbReference type="OrthoDB" id="899at2759"/>
<evidence type="ECO:0000256" key="7">
    <source>
        <dbReference type="ARBA" id="ARBA00023242"/>
    </source>
</evidence>
<dbReference type="eggNOG" id="KOG1778">
    <property type="taxonomic scope" value="Eukaryota"/>
</dbReference>
<protein>
    <recommendedName>
        <fullName evidence="2">histone acetyltransferase</fullName>
        <ecNumber evidence="2">2.3.1.48</ecNumber>
    </recommendedName>
</protein>
<dbReference type="GO" id="GO:0005667">
    <property type="term" value="C:transcription regulator complex"/>
    <property type="evidence" value="ECO:0007669"/>
    <property type="project" value="TreeGrafter"/>
</dbReference>
<proteinExistence type="predicted"/>
<evidence type="ECO:0000256" key="9">
    <source>
        <dbReference type="SAM" id="MobiDB-lite"/>
    </source>
</evidence>
<dbReference type="GO" id="GO:0031490">
    <property type="term" value="F:chromatin DNA binding"/>
    <property type="evidence" value="ECO:0007669"/>
    <property type="project" value="TreeGrafter"/>
</dbReference>
<dbReference type="STRING" id="135651.G0NE10"/>
<dbReference type="GO" id="GO:0004402">
    <property type="term" value="F:histone acetyltransferase activity"/>
    <property type="evidence" value="ECO:0007669"/>
    <property type="project" value="InterPro"/>
</dbReference>
<dbReference type="PANTHER" id="PTHR13808:SF1">
    <property type="entry name" value="HISTONE ACETYLTRANSFERASE"/>
    <property type="match status" value="1"/>
</dbReference>
<keyword evidence="3" id="KW-0808">Transferase</keyword>
<evidence type="ECO:0000259" key="10">
    <source>
        <dbReference type="PROSITE" id="PS51727"/>
    </source>
</evidence>
<evidence type="ECO:0000256" key="2">
    <source>
        <dbReference type="ARBA" id="ARBA00013184"/>
    </source>
</evidence>
<evidence type="ECO:0000256" key="6">
    <source>
        <dbReference type="ARBA" id="ARBA00023163"/>
    </source>
</evidence>